<dbReference type="Proteomes" id="UP000480178">
    <property type="component" value="Chromosome"/>
</dbReference>
<reference evidence="1 2" key="1">
    <citation type="submission" date="2020-01" db="EMBL/GenBank/DDBJ databases">
        <authorList>
            <person name="Kim M.K."/>
        </authorList>
    </citation>
    <scope>NUCLEOTIDE SEQUENCE [LARGE SCALE GENOMIC DNA]</scope>
    <source>
        <strain evidence="1 2">172606-1</strain>
    </source>
</reference>
<dbReference type="KEGG" id="rhoz:GXP67_05460"/>
<evidence type="ECO:0000313" key="1">
    <source>
        <dbReference type="EMBL" id="QHT66153.1"/>
    </source>
</evidence>
<organism evidence="1 2">
    <name type="scientific">Rhodocytophaga rosea</name>
    <dbReference type="NCBI Taxonomy" id="2704465"/>
    <lineage>
        <taxon>Bacteria</taxon>
        <taxon>Pseudomonadati</taxon>
        <taxon>Bacteroidota</taxon>
        <taxon>Cytophagia</taxon>
        <taxon>Cytophagales</taxon>
        <taxon>Rhodocytophagaceae</taxon>
        <taxon>Rhodocytophaga</taxon>
    </lineage>
</organism>
<dbReference type="EMBL" id="CP048222">
    <property type="protein sequence ID" value="QHT66153.1"/>
    <property type="molecule type" value="Genomic_DNA"/>
</dbReference>
<proteinExistence type="predicted"/>
<evidence type="ECO:0000313" key="2">
    <source>
        <dbReference type="Proteomes" id="UP000480178"/>
    </source>
</evidence>
<keyword evidence="2" id="KW-1185">Reference proteome</keyword>
<sequence>MEFVTEKNSLPYPLQAAIRWRIVRFARAVTKGYIAVMAGKWLTCLRQIKEYF</sequence>
<accession>A0A6C0GEF4</accession>
<name>A0A6C0GEF4_9BACT</name>
<dbReference type="RefSeq" id="WP_162442224.1">
    <property type="nucleotide sequence ID" value="NZ_CP048222.1"/>
</dbReference>
<protein>
    <submittedName>
        <fullName evidence="1">Uncharacterized protein</fullName>
    </submittedName>
</protein>
<dbReference type="AlphaFoldDB" id="A0A6C0GEF4"/>
<gene>
    <name evidence="1" type="ORF">GXP67_05460</name>
</gene>